<evidence type="ECO:0000313" key="7">
    <source>
        <dbReference type="EMBL" id="MBC3886898.1"/>
    </source>
</evidence>
<dbReference type="SUPFAM" id="SSF47005">
    <property type="entry name" value="Peripheral subunit-binding domain of 2-oxo acid dehydrogenase complex"/>
    <property type="match status" value="1"/>
</dbReference>
<feature type="region of interest" description="Disordered" evidence="5">
    <location>
        <begin position="1"/>
        <end position="58"/>
    </location>
</feature>
<comment type="cofactor">
    <cofactor evidence="1">
        <name>(R)-lipoate</name>
        <dbReference type="ChEBI" id="CHEBI:83088"/>
    </cofactor>
</comment>
<reference evidence="7" key="1">
    <citation type="submission" date="2019-10" db="EMBL/GenBank/DDBJ databases">
        <authorList>
            <person name="Ross D.E."/>
            <person name="Gulliver D."/>
        </authorList>
    </citation>
    <scope>NUCLEOTIDE SEQUENCE</scope>
    <source>
        <strain evidence="7">DER-2019</strain>
    </source>
</reference>
<dbReference type="EMBL" id="WJBD01000001">
    <property type="protein sequence ID" value="MBC3886898.1"/>
    <property type="molecule type" value="Genomic_DNA"/>
</dbReference>
<dbReference type="Proteomes" id="UP000616595">
    <property type="component" value="Unassembled WGS sequence"/>
</dbReference>
<keyword evidence="8" id="KW-1185">Reference proteome</keyword>
<dbReference type="GO" id="GO:0031405">
    <property type="term" value="F:lipoic acid binding"/>
    <property type="evidence" value="ECO:0007669"/>
    <property type="project" value="TreeGrafter"/>
</dbReference>
<proteinExistence type="inferred from homology"/>
<reference evidence="7" key="2">
    <citation type="submission" date="2020-10" db="EMBL/GenBank/DDBJ databases">
        <title>Comparative genomics of the Acetobacterium genus.</title>
        <authorList>
            <person name="Marshall C."/>
            <person name="May H."/>
            <person name="Norman S."/>
        </authorList>
    </citation>
    <scope>NUCLEOTIDE SEQUENCE</scope>
    <source>
        <strain evidence="7">DER-2019</strain>
    </source>
</reference>
<dbReference type="GO" id="GO:0016407">
    <property type="term" value="F:acetyltransferase activity"/>
    <property type="evidence" value="ECO:0007669"/>
    <property type="project" value="TreeGrafter"/>
</dbReference>
<evidence type="ECO:0000256" key="5">
    <source>
        <dbReference type="SAM" id="MobiDB-lite"/>
    </source>
</evidence>
<dbReference type="PANTHER" id="PTHR43178:SF5">
    <property type="entry name" value="LIPOAMIDE ACYLTRANSFERASE COMPONENT OF BRANCHED-CHAIN ALPHA-KETO ACID DEHYDROGENASE COMPLEX, MITOCHONDRIAL"/>
    <property type="match status" value="1"/>
</dbReference>
<dbReference type="InterPro" id="IPR023213">
    <property type="entry name" value="CAT-like_dom_sf"/>
</dbReference>
<evidence type="ECO:0000259" key="6">
    <source>
        <dbReference type="PROSITE" id="PS51826"/>
    </source>
</evidence>
<sequence length="441" mass="49468">MEKEVISPIEKSSSSEIIAEKSAKELLPDSSQEKAQEEIQDEIELKPEPDPRLEKARATPAARRVAREHQINIQTIPGSGPNGRIQIEDVKRMVVFSPGHSGYSSPETAVIGTALEEIIGNPENVFSDPIKEEIKEEKSEKRETKIKKPVAMKPAARNNKSEMMPNPKLDFVPFVEGEVEPLREEIIVKSVPLSSLEKTSFEKTAPEKNEQQSENKTILTEKRKDIAERMVRSNLETAVITLTTEIDMTEVKDLRKKISKKIESQAHFRCTYTDFLLMATARALMKQPIINSSFENDEIIPHAYANLGFAVDTDDEMIIPVIKNAQDMSFVEMVKRRGETLKSVKNKYYTPENLEGSTFTISNLGMYGILEFSAIINQPNGAILSVGEVVQRVRVHQGEAVIRSVMKISLNLDRRVADGMAGAKFLQDVKADMENPSLLLF</sequence>
<dbReference type="PROSITE" id="PS51826">
    <property type="entry name" value="PSBD"/>
    <property type="match status" value="1"/>
</dbReference>
<dbReference type="Pfam" id="PF00198">
    <property type="entry name" value="2-oxoacid_dh"/>
    <property type="match status" value="1"/>
</dbReference>
<comment type="caution">
    <text evidence="7">The sequence shown here is derived from an EMBL/GenBank/DDBJ whole genome shotgun (WGS) entry which is preliminary data.</text>
</comment>
<dbReference type="GO" id="GO:0005737">
    <property type="term" value="C:cytoplasm"/>
    <property type="evidence" value="ECO:0007669"/>
    <property type="project" value="TreeGrafter"/>
</dbReference>
<dbReference type="RefSeq" id="WP_148565521.1">
    <property type="nucleotide sequence ID" value="NZ_RXYA01000001.1"/>
</dbReference>
<dbReference type="InterPro" id="IPR050743">
    <property type="entry name" value="2-oxoacid_DH_E2_comp"/>
</dbReference>
<keyword evidence="3" id="KW-0808">Transferase</keyword>
<evidence type="ECO:0000256" key="2">
    <source>
        <dbReference type="ARBA" id="ARBA00007317"/>
    </source>
</evidence>
<organism evidence="7 8">
    <name type="scientific">Acetobacterium paludosum</name>
    <dbReference type="NCBI Taxonomy" id="52693"/>
    <lineage>
        <taxon>Bacteria</taxon>
        <taxon>Bacillati</taxon>
        <taxon>Bacillota</taxon>
        <taxon>Clostridia</taxon>
        <taxon>Eubacteriales</taxon>
        <taxon>Eubacteriaceae</taxon>
        <taxon>Acetobacterium</taxon>
    </lineage>
</organism>
<dbReference type="PANTHER" id="PTHR43178">
    <property type="entry name" value="DIHYDROLIPOAMIDE ACETYLTRANSFERASE COMPONENT OF PYRUVATE DEHYDROGENASE COMPLEX"/>
    <property type="match status" value="1"/>
</dbReference>
<keyword evidence="4" id="KW-0012">Acyltransferase</keyword>
<accession>A0A923HQJ9</accession>
<evidence type="ECO:0000256" key="1">
    <source>
        <dbReference type="ARBA" id="ARBA00001938"/>
    </source>
</evidence>
<gene>
    <name evidence="7" type="ORF">GH810_01035</name>
</gene>
<feature type="compositionally biased region" description="Basic and acidic residues" evidence="5">
    <location>
        <begin position="18"/>
        <end position="57"/>
    </location>
</feature>
<feature type="compositionally biased region" description="Low complexity" evidence="5">
    <location>
        <begin position="1"/>
        <end position="17"/>
    </location>
</feature>
<name>A0A923HQJ9_9FIRM</name>
<dbReference type="Pfam" id="PF02817">
    <property type="entry name" value="E3_binding"/>
    <property type="match status" value="1"/>
</dbReference>
<dbReference type="OrthoDB" id="9805770at2"/>
<dbReference type="Gene3D" id="3.30.559.10">
    <property type="entry name" value="Chloramphenicol acetyltransferase-like domain"/>
    <property type="match status" value="1"/>
</dbReference>
<evidence type="ECO:0000256" key="3">
    <source>
        <dbReference type="ARBA" id="ARBA00022679"/>
    </source>
</evidence>
<evidence type="ECO:0000256" key="4">
    <source>
        <dbReference type="ARBA" id="ARBA00023315"/>
    </source>
</evidence>
<dbReference type="InterPro" id="IPR036625">
    <property type="entry name" value="E3-bd_dom_sf"/>
</dbReference>
<dbReference type="InterPro" id="IPR004167">
    <property type="entry name" value="PSBD"/>
</dbReference>
<dbReference type="InterPro" id="IPR001078">
    <property type="entry name" value="2-oxoacid_DH_actylTfrase"/>
</dbReference>
<feature type="domain" description="Peripheral subunit-binding (PSBD)" evidence="6">
    <location>
        <begin position="57"/>
        <end position="94"/>
    </location>
</feature>
<dbReference type="AlphaFoldDB" id="A0A923HQJ9"/>
<evidence type="ECO:0000313" key="8">
    <source>
        <dbReference type="Proteomes" id="UP000616595"/>
    </source>
</evidence>
<comment type="similarity">
    <text evidence="2">Belongs to the 2-oxoacid dehydrogenase family.</text>
</comment>
<dbReference type="SUPFAM" id="SSF52777">
    <property type="entry name" value="CoA-dependent acyltransferases"/>
    <property type="match status" value="1"/>
</dbReference>
<dbReference type="Gene3D" id="4.10.320.10">
    <property type="entry name" value="E3-binding domain"/>
    <property type="match status" value="1"/>
</dbReference>
<protein>
    <recommendedName>
        <fullName evidence="6">Peripheral subunit-binding (PSBD) domain-containing protein</fullName>
    </recommendedName>
</protein>